<dbReference type="Proteomes" id="UP000887013">
    <property type="component" value="Unassembled WGS sequence"/>
</dbReference>
<evidence type="ECO:0000313" key="2">
    <source>
        <dbReference type="Proteomes" id="UP000887013"/>
    </source>
</evidence>
<protein>
    <submittedName>
        <fullName evidence="1">Uncharacterized protein</fullName>
    </submittedName>
</protein>
<sequence length="94" mass="11314">MFLQELSSSVIPNIDSVDSKLLNRKMKCIQRIRYNLRNKFWSEYLEQLRQHALKRDMFRKLCFGDVLVDEINKRRINCPLDKIIEIFPGWDIVA</sequence>
<evidence type="ECO:0000313" key="1">
    <source>
        <dbReference type="EMBL" id="GFS58904.1"/>
    </source>
</evidence>
<dbReference type="AlphaFoldDB" id="A0A8X6KM29"/>
<reference evidence="1" key="1">
    <citation type="submission" date="2020-08" db="EMBL/GenBank/DDBJ databases">
        <title>Multicomponent nature underlies the extraordinary mechanical properties of spider dragline silk.</title>
        <authorList>
            <person name="Kono N."/>
            <person name="Nakamura H."/>
            <person name="Mori M."/>
            <person name="Yoshida Y."/>
            <person name="Ohtoshi R."/>
            <person name="Malay A.D."/>
            <person name="Moran D.A.P."/>
            <person name="Tomita M."/>
            <person name="Numata K."/>
            <person name="Arakawa K."/>
        </authorList>
    </citation>
    <scope>NUCLEOTIDE SEQUENCE</scope>
</reference>
<dbReference type="EMBL" id="BMAW01047059">
    <property type="protein sequence ID" value="GFS58904.1"/>
    <property type="molecule type" value="Genomic_DNA"/>
</dbReference>
<name>A0A8X6KM29_NEPPI</name>
<organism evidence="1 2">
    <name type="scientific">Nephila pilipes</name>
    <name type="common">Giant wood spider</name>
    <name type="synonym">Nephila maculata</name>
    <dbReference type="NCBI Taxonomy" id="299642"/>
    <lineage>
        <taxon>Eukaryota</taxon>
        <taxon>Metazoa</taxon>
        <taxon>Ecdysozoa</taxon>
        <taxon>Arthropoda</taxon>
        <taxon>Chelicerata</taxon>
        <taxon>Arachnida</taxon>
        <taxon>Araneae</taxon>
        <taxon>Araneomorphae</taxon>
        <taxon>Entelegynae</taxon>
        <taxon>Araneoidea</taxon>
        <taxon>Nephilidae</taxon>
        <taxon>Nephila</taxon>
    </lineage>
</organism>
<comment type="caution">
    <text evidence="1">The sequence shown here is derived from an EMBL/GenBank/DDBJ whole genome shotgun (WGS) entry which is preliminary data.</text>
</comment>
<accession>A0A8X6KM29</accession>
<dbReference type="OrthoDB" id="6423627at2759"/>
<proteinExistence type="predicted"/>
<gene>
    <name evidence="1" type="ORF">NPIL_211541</name>
</gene>
<keyword evidence="2" id="KW-1185">Reference proteome</keyword>